<evidence type="ECO:0000313" key="3">
    <source>
        <dbReference type="EMBL" id="SNY53276.1"/>
    </source>
</evidence>
<evidence type="ECO:0000259" key="2">
    <source>
        <dbReference type="Pfam" id="PF08239"/>
    </source>
</evidence>
<reference evidence="4" key="1">
    <citation type="submission" date="2017-09" db="EMBL/GenBank/DDBJ databases">
        <authorList>
            <person name="Varghese N."/>
            <person name="Submissions S."/>
        </authorList>
    </citation>
    <scope>NUCLEOTIDE SEQUENCE [LARGE SCALE GENOMIC DNA]</scope>
    <source>
        <strain evidence="4">CGMCC 1.12461</strain>
    </source>
</reference>
<dbReference type="InterPro" id="IPR011250">
    <property type="entry name" value="OMP/PagP_B-barrel"/>
</dbReference>
<organism evidence="3 4">
    <name type="scientific">Arsukibacterium tuosuense</name>
    <dbReference type="NCBI Taxonomy" id="1323745"/>
    <lineage>
        <taxon>Bacteria</taxon>
        <taxon>Pseudomonadati</taxon>
        <taxon>Pseudomonadota</taxon>
        <taxon>Gammaproteobacteria</taxon>
        <taxon>Chromatiales</taxon>
        <taxon>Chromatiaceae</taxon>
        <taxon>Arsukibacterium</taxon>
    </lineage>
</organism>
<name>A0A285J1N3_9GAMM</name>
<dbReference type="EMBL" id="OBEB01000004">
    <property type="protein sequence ID" value="SNY53276.1"/>
    <property type="molecule type" value="Genomic_DNA"/>
</dbReference>
<dbReference type="AlphaFoldDB" id="A0A285J1N3"/>
<evidence type="ECO:0000313" key="4">
    <source>
        <dbReference type="Proteomes" id="UP000219353"/>
    </source>
</evidence>
<gene>
    <name evidence="3" type="ORF">SAMN06297280_2351</name>
</gene>
<feature type="domain" description="SH3b" evidence="2">
    <location>
        <begin position="36"/>
        <end position="83"/>
    </location>
</feature>
<dbReference type="Gene3D" id="2.30.30.40">
    <property type="entry name" value="SH3 Domains"/>
    <property type="match status" value="1"/>
</dbReference>
<dbReference type="Gene3D" id="2.40.160.20">
    <property type="match status" value="1"/>
</dbReference>
<proteinExistence type="predicted"/>
<dbReference type="RefSeq" id="WP_097111579.1">
    <property type="nucleotide sequence ID" value="NZ_OBEB01000004.1"/>
</dbReference>
<feature type="signal peptide" evidence="1">
    <location>
        <begin position="1"/>
        <end position="18"/>
    </location>
</feature>
<feature type="chain" id="PRO_5012990199" description="SH3b domain-containing protein" evidence="1">
    <location>
        <begin position="19"/>
        <end position="244"/>
    </location>
</feature>
<dbReference type="Pfam" id="PF08239">
    <property type="entry name" value="SH3_3"/>
    <property type="match status" value="1"/>
</dbReference>
<keyword evidence="1" id="KW-0732">Signal</keyword>
<dbReference type="SUPFAM" id="SSF56925">
    <property type="entry name" value="OMPA-like"/>
    <property type="match status" value="1"/>
</dbReference>
<accession>A0A285J1N3</accession>
<dbReference type="Proteomes" id="UP000219353">
    <property type="component" value="Unassembled WGS sequence"/>
</dbReference>
<sequence length="244" mass="27261">MRAGWLVLFALLAAPALAQQVADAGKRVIVQKEYIDLRTGPGRGYPVVQVALNNDSLQLLKQRTGWVKVQYRQQQLWLAASELDYLYPDGAEQSITALWQTEQRPRHWQLGLAAGDFAGTSYYQLSGSYLFSDVVALELSAGQGSGQQASSQQYLLQLSVSPWPHWQLSPYIALGGGVLLTRPRTVLVQTAERNSPLATMELGLNYPLTERVQANLRYRRALVSTDRDINEETNTWLIGLRLAF</sequence>
<protein>
    <recommendedName>
        <fullName evidence="2">SH3b domain-containing protein</fullName>
    </recommendedName>
</protein>
<dbReference type="InterPro" id="IPR003646">
    <property type="entry name" value="SH3-like_bac-type"/>
</dbReference>
<dbReference type="OrthoDB" id="9148835at2"/>
<evidence type="ECO:0000256" key="1">
    <source>
        <dbReference type="SAM" id="SignalP"/>
    </source>
</evidence>
<keyword evidence="4" id="KW-1185">Reference proteome</keyword>